<sequence>MGYPRFGAILALILVRLCIGRGYSWEAPEVRVLCLVFLAEMVEDLCSYILWRLDIDVSPKKQFATDQEVEVKVQRRISRRLSQGSLLAVSPQPESRSDRDVDGMVERWKVRVAHDFKFGPKDFGRLPFWAHLMPATLAQFHTIFSLIVVSNGLVFLLGLCDFKETGRVVGLLWWPIRDDPCHC</sequence>
<dbReference type="EMBL" id="CAMXCT020000019">
    <property type="protein sequence ID" value="CAL1125940.1"/>
    <property type="molecule type" value="Genomic_DNA"/>
</dbReference>
<protein>
    <submittedName>
        <fullName evidence="2">Uncharacterized protein</fullName>
    </submittedName>
</protein>
<keyword evidence="1" id="KW-0732">Signal</keyword>
<comment type="caution">
    <text evidence="2">The sequence shown here is derived from an EMBL/GenBank/DDBJ whole genome shotgun (WGS) entry which is preliminary data.</text>
</comment>
<dbReference type="OrthoDB" id="10475971at2759"/>
<dbReference type="Proteomes" id="UP001152797">
    <property type="component" value="Unassembled WGS sequence"/>
</dbReference>
<evidence type="ECO:0000313" key="2">
    <source>
        <dbReference type="EMBL" id="CAI3972565.1"/>
    </source>
</evidence>
<name>A0A9P1BHE3_9DINO</name>
<accession>A0A9P1BHE3</accession>
<reference evidence="2" key="1">
    <citation type="submission" date="2022-10" db="EMBL/GenBank/DDBJ databases">
        <authorList>
            <person name="Chen Y."/>
            <person name="Dougan E. K."/>
            <person name="Chan C."/>
            <person name="Rhodes N."/>
            <person name="Thang M."/>
        </authorList>
    </citation>
    <scope>NUCLEOTIDE SEQUENCE</scope>
</reference>
<proteinExistence type="predicted"/>
<gene>
    <name evidence="2" type="ORF">C1SCF055_LOCUS1137</name>
</gene>
<evidence type="ECO:0000313" key="3">
    <source>
        <dbReference type="EMBL" id="CAL4759877.1"/>
    </source>
</evidence>
<evidence type="ECO:0000313" key="4">
    <source>
        <dbReference type="Proteomes" id="UP001152797"/>
    </source>
</evidence>
<feature type="chain" id="PRO_5043269448" evidence="1">
    <location>
        <begin position="23"/>
        <end position="183"/>
    </location>
</feature>
<evidence type="ECO:0000256" key="1">
    <source>
        <dbReference type="SAM" id="SignalP"/>
    </source>
</evidence>
<dbReference type="EMBL" id="CAMXCT010000019">
    <property type="protein sequence ID" value="CAI3972565.1"/>
    <property type="molecule type" value="Genomic_DNA"/>
</dbReference>
<reference evidence="3 4" key="2">
    <citation type="submission" date="2024-05" db="EMBL/GenBank/DDBJ databases">
        <authorList>
            <person name="Chen Y."/>
            <person name="Shah S."/>
            <person name="Dougan E. K."/>
            <person name="Thang M."/>
            <person name="Chan C."/>
        </authorList>
    </citation>
    <scope>NUCLEOTIDE SEQUENCE [LARGE SCALE GENOMIC DNA]</scope>
</reference>
<keyword evidence="4" id="KW-1185">Reference proteome</keyword>
<dbReference type="EMBL" id="CAMXCT030000019">
    <property type="protein sequence ID" value="CAL4759877.1"/>
    <property type="molecule type" value="Genomic_DNA"/>
</dbReference>
<feature type="signal peptide" evidence="1">
    <location>
        <begin position="1"/>
        <end position="22"/>
    </location>
</feature>
<organism evidence="2">
    <name type="scientific">Cladocopium goreaui</name>
    <dbReference type="NCBI Taxonomy" id="2562237"/>
    <lineage>
        <taxon>Eukaryota</taxon>
        <taxon>Sar</taxon>
        <taxon>Alveolata</taxon>
        <taxon>Dinophyceae</taxon>
        <taxon>Suessiales</taxon>
        <taxon>Symbiodiniaceae</taxon>
        <taxon>Cladocopium</taxon>
    </lineage>
</organism>
<dbReference type="AlphaFoldDB" id="A0A9P1BHE3"/>